<evidence type="ECO:0000313" key="3">
    <source>
        <dbReference type="Proteomes" id="UP000680839"/>
    </source>
</evidence>
<protein>
    <submittedName>
        <fullName evidence="2">NmrA family NAD(P)-binding protein</fullName>
    </submittedName>
</protein>
<proteinExistence type="predicted"/>
<dbReference type="PANTHER" id="PTHR43162:SF1">
    <property type="entry name" value="PRESTALK A DIFFERENTIATION PROTEIN A"/>
    <property type="match status" value="1"/>
</dbReference>
<reference evidence="2" key="1">
    <citation type="submission" date="2021-06" db="EMBL/GenBank/DDBJ databases">
        <title>Bradyrhizobium sp. S2-20-1 Genome sequencing.</title>
        <authorList>
            <person name="Jin L."/>
        </authorList>
    </citation>
    <scope>NUCLEOTIDE SEQUENCE</scope>
    <source>
        <strain evidence="2">S2-20-1</strain>
    </source>
</reference>
<feature type="domain" description="NAD(P)-binding" evidence="1">
    <location>
        <begin position="10"/>
        <end position="115"/>
    </location>
</feature>
<accession>A0A975NHH2</accession>
<dbReference type="Gene3D" id="3.40.50.720">
    <property type="entry name" value="NAD(P)-binding Rossmann-like Domain"/>
    <property type="match status" value="1"/>
</dbReference>
<dbReference type="InterPro" id="IPR016040">
    <property type="entry name" value="NAD(P)-bd_dom"/>
</dbReference>
<sequence length="359" mass="38482">MTKPTILVTGATGKTGFPASMQLLARGYPVRAFVRKSDSRSAALQDKGAEIFVGSLNDIDDVRQSLEGVHRAYFCAPLLPGCLNASVIFATAAQERRLEAIVVMSQWLACPSHPSAHTRETWLADSVFAQMPGTAVMTINPGWFADNYMTVMESAAQFGLLPMPLGDGLNAPPSNEDLARVIVGGLDKPLQHAGKTYRPTGPRLLSPQQIAAAFGRALGRTVTYVDAPIGMFARVARSMGFPEFVIAQVAWYFRDYQKNAFAVGAPTDVVREVGGQAPEDFDAIVGRYVASSPHARRSVGSRIKAALGVAGAMLGRAPDLDAFDKRCTPEIPRAVLAADSAAWMSVHDLIPHAAANMER</sequence>
<dbReference type="RefSeq" id="WP_215622874.1">
    <property type="nucleotide sequence ID" value="NZ_CP076134.1"/>
</dbReference>
<dbReference type="PANTHER" id="PTHR43162">
    <property type="match status" value="1"/>
</dbReference>
<evidence type="ECO:0000313" key="2">
    <source>
        <dbReference type="EMBL" id="QWG14239.1"/>
    </source>
</evidence>
<gene>
    <name evidence="2" type="ORF">KMZ29_06010</name>
</gene>
<dbReference type="EMBL" id="CP076134">
    <property type="protein sequence ID" value="QWG14239.1"/>
    <property type="molecule type" value="Genomic_DNA"/>
</dbReference>
<evidence type="ECO:0000259" key="1">
    <source>
        <dbReference type="Pfam" id="PF13460"/>
    </source>
</evidence>
<dbReference type="Pfam" id="PF13460">
    <property type="entry name" value="NAD_binding_10"/>
    <property type="match status" value="1"/>
</dbReference>
<dbReference type="Gene3D" id="3.90.25.10">
    <property type="entry name" value="UDP-galactose 4-epimerase, domain 1"/>
    <property type="match status" value="1"/>
</dbReference>
<organism evidence="2 3">
    <name type="scientific">Bradyrhizobium sediminis</name>
    <dbReference type="NCBI Taxonomy" id="2840469"/>
    <lineage>
        <taxon>Bacteria</taxon>
        <taxon>Pseudomonadati</taxon>
        <taxon>Pseudomonadota</taxon>
        <taxon>Alphaproteobacteria</taxon>
        <taxon>Hyphomicrobiales</taxon>
        <taxon>Nitrobacteraceae</taxon>
        <taxon>Bradyrhizobium</taxon>
    </lineage>
</organism>
<name>A0A975NHH2_9BRAD</name>
<dbReference type="SUPFAM" id="SSF51735">
    <property type="entry name" value="NAD(P)-binding Rossmann-fold domains"/>
    <property type="match status" value="1"/>
</dbReference>
<dbReference type="InterPro" id="IPR051604">
    <property type="entry name" value="Ergot_Alk_Oxidoreductase"/>
</dbReference>
<dbReference type="InterPro" id="IPR036291">
    <property type="entry name" value="NAD(P)-bd_dom_sf"/>
</dbReference>
<dbReference type="Proteomes" id="UP000680839">
    <property type="component" value="Chromosome"/>
</dbReference>
<dbReference type="AlphaFoldDB" id="A0A975NHH2"/>